<feature type="transmembrane region" description="Helical" evidence="5">
    <location>
        <begin position="157"/>
        <end position="178"/>
    </location>
</feature>
<feature type="domain" description="Sodium/calcium exchanger membrane region" evidence="6">
    <location>
        <begin position="2"/>
        <end position="141"/>
    </location>
</feature>
<feature type="transmembrane region" description="Helical" evidence="5">
    <location>
        <begin position="198"/>
        <end position="220"/>
    </location>
</feature>
<dbReference type="EMBL" id="QRYQ01000002">
    <property type="protein sequence ID" value="RGU93770.1"/>
    <property type="molecule type" value="Genomic_DNA"/>
</dbReference>
<comment type="caution">
    <text evidence="7">The sequence shown here is derived from an EMBL/GenBank/DDBJ whole genome shotgun (WGS) entry which is preliminary data.</text>
</comment>
<gene>
    <name evidence="7" type="ORF">DWW32_01805</name>
</gene>
<dbReference type="Proteomes" id="UP000265489">
    <property type="component" value="Unassembled WGS sequence"/>
</dbReference>
<evidence type="ECO:0000313" key="7">
    <source>
        <dbReference type="EMBL" id="RGU93770.1"/>
    </source>
</evidence>
<evidence type="ECO:0000313" key="8">
    <source>
        <dbReference type="Proteomes" id="UP000265489"/>
    </source>
</evidence>
<name>A0A395WCF8_9FIRM</name>
<evidence type="ECO:0000256" key="1">
    <source>
        <dbReference type="ARBA" id="ARBA00004141"/>
    </source>
</evidence>
<feature type="transmembrane region" description="Helical" evidence="5">
    <location>
        <begin position="260"/>
        <end position="276"/>
    </location>
</feature>
<dbReference type="GO" id="GO:0005886">
    <property type="term" value="C:plasma membrane"/>
    <property type="evidence" value="ECO:0007669"/>
    <property type="project" value="TreeGrafter"/>
</dbReference>
<feature type="transmembrane region" description="Helical" evidence="5">
    <location>
        <begin position="232"/>
        <end position="254"/>
    </location>
</feature>
<dbReference type="GO" id="GO:0008273">
    <property type="term" value="F:calcium, potassium:sodium antiporter activity"/>
    <property type="evidence" value="ECO:0007669"/>
    <property type="project" value="TreeGrafter"/>
</dbReference>
<proteinExistence type="predicted"/>
<feature type="domain" description="Sodium/calcium exchanger membrane region" evidence="6">
    <location>
        <begin position="164"/>
        <end position="303"/>
    </location>
</feature>
<evidence type="ECO:0000259" key="6">
    <source>
        <dbReference type="Pfam" id="PF01699"/>
    </source>
</evidence>
<dbReference type="RefSeq" id="WP_003865543.1">
    <property type="nucleotide sequence ID" value="NZ_CABLCL010000093.1"/>
</dbReference>
<dbReference type="NCBIfam" id="TIGR00367">
    <property type="entry name" value="calcium/sodium antiporter"/>
    <property type="match status" value="1"/>
</dbReference>
<dbReference type="AlphaFoldDB" id="A0A395WCF8"/>
<evidence type="ECO:0000256" key="4">
    <source>
        <dbReference type="ARBA" id="ARBA00023136"/>
    </source>
</evidence>
<dbReference type="PANTHER" id="PTHR10846:SF8">
    <property type="entry name" value="INNER MEMBRANE PROTEIN YRBG"/>
    <property type="match status" value="1"/>
</dbReference>
<dbReference type="GeneID" id="66578574"/>
<protein>
    <submittedName>
        <fullName evidence="7">Sodium:calcium antiporter</fullName>
    </submittedName>
</protein>
<dbReference type="InterPro" id="IPR004481">
    <property type="entry name" value="K/Na/Ca-exchanger"/>
</dbReference>
<evidence type="ECO:0000256" key="5">
    <source>
        <dbReference type="SAM" id="Phobius"/>
    </source>
</evidence>
<keyword evidence="3 5" id="KW-1133">Transmembrane helix</keyword>
<organism evidence="7 8">
    <name type="scientific">Holdemanella biformis</name>
    <dbReference type="NCBI Taxonomy" id="1735"/>
    <lineage>
        <taxon>Bacteria</taxon>
        <taxon>Bacillati</taxon>
        <taxon>Bacillota</taxon>
        <taxon>Erysipelotrichia</taxon>
        <taxon>Erysipelotrichales</taxon>
        <taxon>Erysipelotrichaceae</taxon>
        <taxon>Holdemanella</taxon>
    </lineage>
</organism>
<evidence type="ECO:0000256" key="3">
    <source>
        <dbReference type="ARBA" id="ARBA00022989"/>
    </source>
</evidence>
<accession>A0A395WCF8</accession>
<dbReference type="GO" id="GO:0006874">
    <property type="term" value="P:intracellular calcium ion homeostasis"/>
    <property type="evidence" value="ECO:0007669"/>
    <property type="project" value="TreeGrafter"/>
</dbReference>
<dbReference type="Pfam" id="PF01699">
    <property type="entry name" value="Na_Ca_ex"/>
    <property type="match status" value="2"/>
</dbReference>
<feature type="transmembrane region" description="Helical" evidence="5">
    <location>
        <begin position="288"/>
        <end position="304"/>
    </location>
</feature>
<dbReference type="PANTHER" id="PTHR10846">
    <property type="entry name" value="SODIUM/POTASSIUM/CALCIUM EXCHANGER"/>
    <property type="match status" value="1"/>
</dbReference>
<dbReference type="Gene3D" id="1.20.1420.30">
    <property type="entry name" value="NCX, central ion-binding region"/>
    <property type="match status" value="1"/>
</dbReference>
<dbReference type="InterPro" id="IPR004837">
    <property type="entry name" value="NaCa_Exmemb"/>
</dbReference>
<feature type="transmembrane region" description="Helical" evidence="5">
    <location>
        <begin position="128"/>
        <end position="145"/>
    </location>
</feature>
<dbReference type="GO" id="GO:0005262">
    <property type="term" value="F:calcium channel activity"/>
    <property type="evidence" value="ECO:0007669"/>
    <property type="project" value="TreeGrafter"/>
</dbReference>
<comment type="subcellular location">
    <subcellularLocation>
        <location evidence="1">Membrane</location>
        <topology evidence="1">Multi-pass membrane protein</topology>
    </subcellularLocation>
</comment>
<keyword evidence="4 5" id="KW-0472">Membrane</keyword>
<sequence length="305" mass="32372">MVFLLLVLGMVLLMKGADLFVDGSASVARKLKVPSVIIGLTIVALGTSLPEASVSITAGLMGSNEIAISNIVGSNIFNTLVVVGTSAVITPFLMDQDILNRDLKINILVSILLSIFVLNGMLNRFEGIIFLVGLVLFILNLIRSAKKNRVEDEKVETLSGIKCLIYIVIGVACIIWGGDITVDSAKQIAAMLGMSDTLIGLTVVSIGTSLPELVTSVVAARKGESGLSLGNAIGSNIMNILFILGASSTIHPIAATSQNIIDTFVLIGVSLLIYGIAKKGDTMTRKKGIFMILVYVIYMIYIIVR</sequence>
<feature type="transmembrane region" description="Helical" evidence="5">
    <location>
        <begin position="71"/>
        <end position="93"/>
    </location>
</feature>
<keyword evidence="2 5" id="KW-0812">Transmembrane</keyword>
<reference evidence="7 8" key="1">
    <citation type="submission" date="2018-08" db="EMBL/GenBank/DDBJ databases">
        <title>A genome reference for cultivated species of the human gut microbiota.</title>
        <authorList>
            <person name="Zou Y."/>
            <person name="Xue W."/>
            <person name="Luo G."/>
        </authorList>
    </citation>
    <scope>NUCLEOTIDE SEQUENCE [LARGE SCALE GENOMIC DNA]</scope>
    <source>
        <strain evidence="7 8">AF15-20</strain>
    </source>
</reference>
<evidence type="ECO:0000256" key="2">
    <source>
        <dbReference type="ARBA" id="ARBA00022692"/>
    </source>
</evidence>
<dbReference type="InterPro" id="IPR044880">
    <property type="entry name" value="NCX_ion-bd_dom_sf"/>
</dbReference>